<gene>
    <name evidence="2" type="ORF">GPJ59_12525</name>
</gene>
<comment type="caution">
    <text evidence="2">The sequence shown here is derived from an EMBL/GenBank/DDBJ whole genome shotgun (WGS) entry which is preliminary data.</text>
</comment>
<name>A0ABS6Z4P0_9ACTN</name>
<dbReference type="InterPro" id="IPR037401">
    <property type="entry name" value="SnoaL-like"/>
</dbReference>
<proteinExistence type="predicted"/>
<dbReference type="GO" id="GO:0016853">
    <property type="term" value="F:isomerase activity"/>
    <property type="evidence" value="ECO:0007669"/>
    <property type="project" value="UniProtKB-KW"/>
</dbReference>
<dbReference type="Proteomes" id="UP000812013">
    <property type="component" value="Unassembled WGS sequence"/>
</dbReference>
<dbReference type="SUPFAM" id="SSF54427">
    <property type="entry name" value="NTF2-like"/>
    <property type="match status" value="1"/>
</dbReference>
<dbReference type="InterPro" id="IPR032710">
    <property type="entry name" value="NTF2-like_dom_sf"/>
</dbReference>
<evidence type="ECO:0000313" key="3">
    <source>
        <dbReference type="Proteomes" id="UP000812013"/>
    </source>
</evidence>
<evidence type="ECO:0000313" key="2">
    <source>
        <dbReference type="EMBL" id="MBW5482687.1"/>
    </source>
</evidence>
<protein>
    <submittedName>
        <fullName evidence="2">Ketosteroid isomerase</fullName>
    </submittedName>
</protein>
<keyword evidence="3" id="KW-1185">Reference proteome</keyword>
<dbReference type="Pfam" id="PF12680">
    <property type="entry name" value="SnoaL_2"/>
    <property type="match status" value="1"/>
</dbReference>
<sequence>MLDEQKRKEIVAEYFRKVNEGDIDAILTHFTEDARIEDPVGREPRVGRAAQREYFHSNVAAEVTVNPGHASVGQDGKQVAVPVAATMTNILDPNRTRTNINAVDVFTINADGLIEDMRVFWGMSDIGV</sequence>
<keyword evidence="2" id="KW-0413">Isomerase</keyword>
<accession>A0ABS6Z4P0</accession>
<feature type="domain" description="SnoaL-like" evidence="1">
    <location>
        <begin position="11"/>
        <end position="115"/>
    </location>
</feature>
<reference evidence="2 3" key="1">
    <citation type="submission" date="2019-12" db="EMBL/GenBank/DDBJ databases">
        <title>Genome sequence of Streptomyces bambusae.</title>
        <authorList>
            <person name="Bansal K."/>
            <person name="Choksket S."/>
            <person name="Korpole S."/>
            <person name="Patil P.B."/>
        </authorList>
    </citation>
    <scope>NUCLEOTIDE SEQUENCE [LARGE SCALE GENOMIC DNA]</scope>
    <source>
        <strain evidence="2 3">SK60</strain>
    </source>
</reference>
<dbReference type="RefSeq" id="WP_219667159.1">
    <property type="nucleotide sequence ID" value="NZ_WTFF01000069.1"/>
</dbReference>
<dbReference type="Gene3D" id="3.10.450.50">
    <property type="match status" value="1"/>
</dbReference>
<evidence type="ECO:0000259" key="1">
    <source>
        <dbReference type="Pfam" id="PF12680"/>
    </source>
</evidence>
<organism evidence="2 3">
    <name type="scientific">Streptomyces bambusae</name>
    <dbReference type="NCBI Taxonomy" id="1550616"/>
    <lineage>
        <taxon>Bacteria</taxon>
        <taxon>Bacillati</taxon>
        <taxon>Actinomycetota</taxon>
        <taxon>Actinomycetes</taxon>
        <taxon>Kitasatosporales</taxon>
        <taxon>Streptomycetaceae</taxon>
        <taxon>Streptomyces</taxon>
    </lineage>
</organism>
<dbReference type="EMBL" id="WTFF01000069">
    <property type="protein sequence ID" value="MBW5482687.1"/>
    <property type="molecule type" value="Genomic_DNA"/>
</dbReference>